<keyword evidence="3 4" id="KW-0175">Coiled coil</keyword>
<feature type="compositionally biased region" description="Polar residues" evidence="5">
    <location>
        <begin position="513"/>
        <end position="538"/>
    </location>
</feature>
<feature type="compositionally biased region" description="Basic and acidic residues" evidence="5">
    <location>
        <begin position="276"/>
        <end position="291"/>
    </location>
</feature>
<evidence type="ECO:0000256" key="3">
    <source>
        <dbReference type="ARBA" id="ARBA00023054"/>
    </source>
</evidence>
<feature type="coiled-coil region" evidence="4">
    <location>
        <begin position="843"/>
        <end position="899"/>
    </location>
</feature>
<feature type="domain" description="TATA element modulatory factor 1 TATA binding" evidence="6">
    <location>
        <begin position="1126"/>
        <end position="1232"/>
    </location>
</feature>
<feature type="compositionally biased region" description="Gly residues" evidence="5">
    <location>
        <begin position="443"/>
        <end position="459"/>
    </location>
</feature>
<feature type="compositionally biased region" description="Polar residues" evidence="5">
    <location>
        <begin position="573"/>
        <end position="582"/>
    </location>
</feature>
<feature type="compositionally biased region" description="Polar residues" evidence="5">
    <location>
        <begin position="209"/>
        <end position="232"/>
    </location>
</feature>
<proteinExistence type="predicted"/>
<dbReference type="AlphaFoldDB" id="A0A2M4BA20"/>
<feature type="compositionally biased region" description="Polar residues" evidence="5">
    <location>
        <begin position="1056"/>
        <end position="1068"/>
    </location>
</feature>
<feature type="coiled-coil region" evidence="4">
    <location>
        <begin position="721"/>
        <end position="818"/>
    </location>
</feature>
<keyword evidence="2" id="KW-0333">Golgi apparatus</keyword>
<organism evidence="7">
    <name type="scientific">Anopheles marajoara</name>
    <dbReference type="NCBI Taxonomy" id="58244"/>
    <lineage>
        <taxon>Eukaryota</taxon>
        <taxon>Metazoa</taxon>
        <taxon>Ecdysozoa</taxon>
        <taxon>Arthropoda</taxon>
        <taxon>Hexapoda</taxon>
        <taxon>Insecta</taxon>
        <taxon>Pterygota</taxon>
        <taxon>Neoptera</taxon>
        <taxon>Endopterygota</taxon>
        <taxon>Diptera</taxon>
        <taxon>Nematocera</taxon>
        <taxon>Culicoidea</taxon>
        <taxon>Culicidae</taxon>
        <taxon>Anophelinae</taxon>
        <taxon>Anopheles</taxon>
    </lineage>
</organism>
<feature type="region of interest" description="Disordered" evidence="5">
    <location>
        <begin position="560"/>
        <end position="589"/>
    </location>
</feature>
<feature type="compositionally biased region" description="Polar residues" evidence="5">
    <location>
        <begin position="1076"/>
        <end position="1091"/>
    </location>
</feature>
<feature type="coiled-coil region" evidence="4">
    <location>
        <begin position="1152"/>
        <end position="1242"/>
    </location>
</feature>
<evidence type="ECO:0000256" key="5">
    <source>
        <dbReference type="SAM" id="MobiDB-lite"/>
    </source>
</evidence>
<feature type="compositionally biased region" description="Acidic residues" evidence="5">
    <location>
        <begin position="304"/>
        <end position="315"/>
    </location>
</feature>
<feature type="compositionally biased region" description="Polar residues" evidence="5">
    <location>
        <begin position="424"/>
        <end position="437"/>
    </location>
</feature>
<feature type="compositionally biased region" description="Low complexity" evidence="5">
    <location>
        <begin position="247"/>
        <end position="260"/>
    </location>
</feature>
<evidence type="ECO:0000256" key="2">
    <source>
        <dbReference type="ARBA" id="ARBA00023034"/>
    </source>
</evidence>
<dbReference type="GO" id="GO:0005794">
    <property type="term" value="C:Golgi apparatus"/>
    <property type="evidence" value="ECO:0007669"/>
    <property type="project" value="UniProtKB-SubCell"/>
</dbReference>
<feature type="compositionally biased region" description="Basic and acidic residues" evidence="5">
    <location>
        <begin position="479"/>
        <end position="488"/>
    </location>
</feature>
<reference evidence="7" key="1">
    <citation type="submission" date="2018-01" db="EMBL/GenBank/DDBJ databases">
        <title>An insight into the sialome of Amazonian anophelines.</title>
        <authorList>
            <person name="Ribeiro J.M."/>
            <person name="Scarpassa V."/>
            <person name="Calvo E."/>
        </authorList>
    </citation>
    <scope>NUCLEOTIDE SEQUENCE</scope>
    <source>
        <tissue evidence="7">Salivary glands</tissue>
    </source>
</reference>
<evidence type="ECO:0000259" key="6">
    <source>
        <dbReference type="Pfam" id="PF12325"/>
    </source>
</evidence>
<feature type="compositionally biased region" description="Polar residues" evidence="5">
    <location>
        <begin position="387"/>
        <end position="397"/>
    </location>
</feature>
<evidence type="ECO:0000313" key="7">
    <source>
        <dbReference type="EMBL" id="MBW49905.1"/>
    </source>
</evidence>
<dbReference type="GO" id="GO:0005783">
    <property type="term" value="C:endoplasmic reticulum"/>
    <property type="evidence" value="ECO:0007669"/>
    <property type="project" value="TreeGrafter"/>
</dbReference>
<protein>
    <submittedName>
        <fullName evidence="7">Putative transcription factor tmf tata element modulatory factor</fullName>
    </submittedName>
</protein>
<dbReference type="Pfam" id="PF12329">
    <property type="entry name" value="TMF_DNA_bd"/>
    <property type="match status" value="1"/>
</dbReference>
<sequence>MSWFDTAGIASLAKNALKEAQKQIDKALDIKDEEEPVGGGSSGGSTIERLADGTEDGPATQHGNSRGAARKLAGSKTVPTTPVAGEGLPQSKEPLTAQVSGSVWGSFTGSFFEHPSAGSGLGHGNTAGSSVATVQAVTKPPASLKRKSFEESGSSELPKMSIREEQLPAAPCGGSSRAGHQQGAHQVAPGDTLSPTEKDSSESIEVLSPATTPGSALTSPLSQLSPGVTGTQDESESVEVIGGTLGTISTDSSPDSITATESCSVSVADGPEGALLEERRTYKTVTRRDLESPTAAEQPAGAADLDDEISVEDDDSLSYTLSEQPITVMETTGGTAAPITVAPGRSSLHLTLSLSTGTLPQDVHLSAPMKLAISEVSATDTEESNDSEVTLSEQWNAQEKHQQQQQQQQQDEQDLLDRSYENVEIQTEISDSTQSFEELTVGSSGGGGGGSGGGCGSGSGSSANSATSDSAAGRLEPGNAKDRRDREASGGNVSVPLMAAVTGGTPNDDEIETATSSDIEIISSPNGGDSSSTNSGAYRTSPLKLSGDGKTADIEVLLIKKQRGHTREPSEISVHSGNSDESASLPEAERSLRRIAELSELLEQREFRLVELGRQNAELQEQNAQLLLAQQETRAKRAADGSADAEGYTQRLSALERKFQSSIREKETLRRQYEALRAESQGRVQRGEMEKALAERDFMIGELRKEGEGLSKQVLQHSTIIKKLRVKERENEAALRKQRDEIAELTEEAERLKRSLSAKEEVERSQIDAVHKLSSEKRKLERECATLKGQLDDHVQRLETLRKSFDFARKELNEQSESYQGLLKRSSKLQSVESEYGAVVRQNELLSGQVEELREQLRRGEHEHGQRLVRMKAEHTELLQRLEETEARAEQEKNASAQVTVPLMRQLEALETVLRQKERQWEQRETSTAQQLAEAAERAREHADKERSLREQIASLQGRIANLEERLTVALSRTEEMTNGLLQRQLDADLVERDYRQRLAASEDERRSLADRIAHQERHIVQLEQAAGREQREREQQEQRVQHLLQSQQRTHEAGSATSQRSESPTLQSDRRQLDASPTPSMGNVSLSESLASIPWTVPDVDGEGTAGPQPPSSAPLASGSMLPLSNTSLLETLQATLKQRDGEVHQLQWELSRFQQERNVLSTEITNLTMELDGIREQSERSGRLQEEHAELQKRYDALLQMYGESMEKTQELQLDLLDVKEMYKLQINDLLRQQRELTESLNRTTAVVPPSVHSSDTTFSG</sequence>
<dbReference type="InterPro" id="IPR022091">
    <property type="entry name" value="TMF_TATA-bd"/>
</dbReference>
<dbReference type="InterPro" id="IPR022092">
    <property type="entry name" value="TMF_DNA-bd"/>
</dbReference>
<feature type="region of interest" description="Disordered" evidence="5">
    <location>
        <begin position="1027"/>
        <end position="1121"/>
    </location>
</feature>
<feature type="coiled-coil region" evidence="4">
    <location>
        <begin position="602"/>
        <end position="679"/>
    </location>
</feature>
<dbReference type="Pfam" id="PF12325">
    <property type="entry name" value="TMF_TATA_bd"/>
    <property type="match status" value="1"/>
</dbReference>
<evidence type="ECO:0000256" key="4">
    <source>
        <dbReference type="SAM" id="Coils"/>
    </source>
</evidence>
<comment type="subcellular location">
    <subcellularLocation>
        <location evidence="1">Golgi apparatus</location>
    </subcellularLocation>
</comment>
<feature type="compositionally biased region" description="Low complexity" evidence="5">
    <location>
        <begin position="460"/>
        <end position="473"/>
    </location>
</feature>
<feature type="compositionally biased region" description="Basic and acidic residues" evidence="5">
    <location>
        <begin position="1027"/>
        <end position="1041"/>
    </location>
</feature>
<evidence type="ECO:0000256" key="1">
    <source>
        <dbReference type="ARBA" id="ARBA00004555"/>
    </source>
</evidence>
<feature type="region of interest" description="Disordered" evidence="5">
    <location>
        <begin position="376"/>
        <end position="546"/>
    </location>
</feature>
<dbReference type="EMBL" id="GGFJ01000764">
    <property type="protein sequence ID" value="MBW49905.1"/>
    <property type="molecule type" value="Transcribed_RNA"/>
</dbReference>
<dbReference type="PANTHER" id="PTHR46515">
    <property type="entry name" value="TATA ELEMENT MODULATORY FACTOR TMF1"/>
    <property type="match status" value="1"/>
</dbReference>
<name>A0A2M4BA20_9DIPT</name>
<dbReference type="PANTHER" id="PTHR46515:SF1">
    <property type="entry name" value="TATA ELEMENT MODULATORY FACTOR"/>
    <property type="match status" value="1"/>
</dbReference>
<dbReference type="InterPro" id="IPR052602">
    <property type="entry name" value="Growth_transcription_reg"/>
</dbReference>
<feature type="region of interest" description="Disordered" evidence="5">
    <location>
        <begin position="138"/>
        <end position="315"/>
    </location>
</feature>
<feature type="region of interest" description="Disordered" evidence="5">
    <location>
        <begin position="27"/>
        <end position="95"/>
    </location>
</feature>
<accession>A0A2M4BA20</accession>